<evidence type="ECO:0000313" key="2">
    <source>
        <dbReference type="EMBL" id="OGF08839.1"/>
    </source>
</evidence>
<feature type="domain" description="HhH-GPD" evidence="1">
    <location>
        <begin position="40"/>
        <end position="197"/>
    </location>
</feature>
<dbReference type="Pfam" id="PF00730">
    <property type="entry name" value="HhH-GPD"/>
    <property type="match status" value="1"/>
</dbReference>
<dbReference type="Gene3D" id="1.10.340.30">
    <property type="entry name" value="Hypothetical protein, domain 2"/>
    <property type="match status" value="1"/>
</dbReference>
<proteinExistence type="predicted"/>
<dbReference type="PIRSF" id="PIRSF001435">
    <property type="entry name" value="Nth"/>
    <property type="match status" value="1"/>
</dbReference>
<dbReference type="PANTHER" id="PTHR47203:SF1">
    <property type="entry name" value="HYPOTHETICAL BASE EXCISION DNA REPAIR PROTEIN (EUROFUNG)"/>
    <property type="match status" value="1"/>
</dbReference>
<evidence type="ECO:0000313" key="3">
    <source>
        <dbReference type="Proteomes" id="UP000177230"/>
    </source>
</evidence>
<dbReference type="GO" id="GO:0006284">
    <property type="term" value="P:base-excision repair"/>
    <property type="evidence" value="ECO:0007669"/>
    <property type="project" value="InterPro"/>
</dbReference>
<dbReference type="SUPFAM" id="SSF48150">
    <property type="entry name" value="DNA-glycosylase"/>
    <property type="match status" value="1"/>
</dbReference>
<reference evidence="2 3" key="1">
    <citation type="journal article" date="2016" name="Nat. Commun.">
        <title>Thousands of microbial genomes shed light on interconnected biogeochemical processes in an aquifer system.</title>
        <authorList>
            <person name="Anantharaman K."/>
            <person name="Brown C.T."/>
            <person name="Hug L.A."/>
            <person name="Sharon I."/>
            <person name="Castelle C.J."/>
            <person name="Probst A.J."/>
            <person name="Thomas B.C."/>
            <person name="Singh A."/>
            <person name="Wilkins M.J."/>
            <person name="Karaoz U."/>
            <person name="Brodie E.L."/>
            <person name="Williams K.H."/>
            <person name="Hubbard S.S."/>
            <person name="Banfield J.F."/>
        </authorList>
    </citation>
    <scope>NUCLEOTIDE SEQUENCE [LARGE SCALE GENOMIC DNA]</scope>
</reference>
<protein>
    <recommendedName>
        <fullName evidence="1">HhH-GPD domain-containing protein</fullName>
    </recommendedName>
</protein>
<gene>
    <name evidence="2" type="ORF">A2024_01025</name>
</gene>
<dbReference type="GO" id="GO:0003824">
    <property type="term" value="F:catalytic activity"/>
    <property type="evidence" value="ECO:0007669"/>
    <property type="project" value="InterPro"/>
</dbReference>
<accession>A0A1F5R366</accession>
<sequence>MPEKIRPSIGKIEGMLGRRYGHPPWTASRPLMDVLVETILSQNTSDSNSHRAFLALKKKYPGWEALAGAQTGSIARTIRSGGLENIKSRRIKDLVSFILGKRGKAGLEFLKKMPREAAYRYLLAIKGVGPKTAACTLLFGAGIPVYPVDTHIYRVSSRLGWVKRKEDRESFQERFRKLVPDKMVYPLHLNLIEHGRRICHPRKPECLDCCLNKACNWKEKPHESVH</sequence>
<dbReference type="InterPro" id="IPR003265">
    <property type="entry name" value="HhH-GPD_domain"/>
</dbReference>
<dbReference type="InterPro" id="IPR023170">
    <property type="entry name" value="HhH_base_excis_C"/>
</dbReference>
<comment type="caution">
    <text evidence="2">The sequence shown here is derived from an EMBL/GenBank/DDBJ whole genome shotgun (WGS) entry which is preliminary data.</text>
</comment>
<organism evidence="2 3">
    <name type="scientific">Candidatus Edwardsbacteria bacterium GWF2_54_11</name>
    <dbReference type="NCBI Taxonomy" id="1817851"/>
    <lineage>
        <taxon>Bacteria</taxon>
        <taxon>Candidatus Edwardsiibacteriota</taxon>
    </lineage>
</organism>
<dbReference type="SMART" id="SM00478">
    <property type="entry name" value="ENDO3c"/>
    <property type="match status" value="1"/>
</dbReference>
<dbReference type="Proteomes" id="UP000177230">
    <property type="component" value="Unassembled WGS sequence"/>
</dbReference>
<dbReference type="AlphaFoldDB" id="A0A1F5R366"/>
<dbReference type="Gene3D" id="1.10.1670.10">
    <property type="entry name" value="Helix-hairpin-Helix base-excision DNA repair enzymes (C-terminal)"/>
    <property type="match status" value="1"/>
</dbReference>
<evidence type="ECO:0000259" key="1">
    <source>
        <dbReference type="SMART" id="SM00478"/>
    </source>
</evidence>
<dbReference type="CDD" id="cd00056">
    <property type="entry name" value="ENDO3c"/>
    <property type="match status" value="1"/>
</dbReference>
<dbReference type="InterPro" id="IPR011257">
    <property type="entry name" value="DNA_glycosylase"/>
</dbReference>
<dbReference type="PANTHER" id="PTHR47203">
    <property type="match status" value="1"/>
</dbReference>
<dbReference type="EMBL" id="MFFM01000046">
    <property type="protein sequence ID" value="OGF08839.1"/>
    <property type="molecule type" value="Genomic_DNA"/>
</dbReference>
<name>A0A1F5R366_9BACT</name>